<dbReference type="AlphaFoldDB" id="A0AAN8FDF0"/>
<comment type="caution">
    <text evidence="2">The sequence shown here is derived from an EMBL/GenBank/DDBJ whole genome shotgun (WGS) entry which is preliminary data.</text>
</comment>
<evidence type="ECO:0000256" key="1">
    <source>
        <dbReference type="SAM" id="MobiDB-lite"/>
    </source>
</evidence>
<feature type="region of interest" description="Disordered" evidence="1">
    <location>
        <begin position="13"/>
        <end position="55"/>
    </location>
</feature>
<evidence type="ECO:0000313" key="3">
    <source>
        <dbReference type="Proteomes" id="UP001331761"/>
    </source>
</evidence>
<dbReference type="Proteomes" id="UP001331761">
    <property type="component" value="Unassembled WGS sequence"/>
</dbReference>
<sequence>MRLSVQVDPQGFLGMIPSPSSKERKLLKPHNPGTSPVKICQPPVRSPLVTPTKSYGDRFIPIRKPNQEWTTRYNAIVCPEQESPASFKRPAANRTPATTSNVTNNNSSPSSQYNQNQLPFGRGRLNRIIKKHVTDKTRYCGLSSLEGIYP</sequence>
<proteinExistence type="predicted"/>
<dbReference type="EMBL" id="WIXE01014624">
    <property type="protein sequence ID" value="KAK5974139.1"/>
    <property type="molecule type" value="Genomic_DNA"/>
</dbReference>
<gene>
    <name evidence="2" type="ORF">GCK32_001720</name>
</gene>
<feature type="region of interest" description="Disordered" evidence="1">
    <location>
        <begin position="82"/>
        <end position="119"/>
    </location>
</feature>
<keyword evidence="3" id="KW-1185">Reference proteome</keyword>
<reference evidence="2 3" key="1">
    <citation type="submission" date="2019-10" db="EMBL/GenBank/DDBJ databases">
        <title>Assembly and Annotation for the nematode Trichostrongylus colubriformis.</title>
        <authorList>
            <person name="Martin J."/>
        </authorList>
    </citation>
    <scope>NUCLEOTIDE SEQUENCE [LARGE SCALE GENOMIC DNA]</scope>
    <source>
        <strain evidence="2">G859</strain>
        <tissue evidence="2">Whole worm</tissue>
    </source>
</reference>
<evidence type="ECO:0000313" key="2">
    <source>
        <dbReference type="EMBL" id="KAK5974139.1"/>
    </source>
</evidence>
<accession>A0AAN8FDF0</accession>
<feature type="compositionally biased region" description="Low complexity" evidence="1">
    <location>
        <begin position="95"/>
        <end position="117"/>
    </location>
</feature>
<protein>
    <submittedName>
        <fullName evidence="2">Uncharacterized protein</fullName>
    </submittedName>
</protein>
<organism evidence="2 3">
    <name type="scientific">Trichostrongylus colubriformis</name>
    <name type="common">Black scour worm</name>
    <dbReference type="NCBI Taxonomy" id="6319"/>
    <lineage>
        <taxon>Eukaryota</taxon>
        <taxon>Metazoa</taxon>
        <taxon>Ecdysozoa</taxon>
        <taxon>Nematoda</taxon>
        <taxon>Chromadorea</taxon>
        <taxon>Rhabditida</taxon>
        <taxon>Rhabditina</taxon>
        <taxon>Rhabditomorpha</taxon>
        <taxon>Strongyloidea</taxon>
        <taxon>Trichostrongylidae</taxon>
        <taxon>Trichostrongylus</taxon>
    </lineage>
</organism>
<name>A0AAN8FDF0_TRICO</name>